<proteinExistence type="predicted"/>
<evidence type="ECO:0000313" key="2">
    <source>
        <dbReference type="EMBL" id="QSX94519.1"/>
    </source>
</evidence>
<dbReference type="Proteomes" id="UP000662821">
    <property type="component" value="Chromosome"/>
</dbReference>
<dbReference type="GO" id="GO:0004016">
    <property type="term" value="F:adenylate cyclase activity"/>
    <property type="evidence" value="ECO:0007669"/>
    <property type="project" value="UniProtKB-ARBA"/>
</dbReference>
<gene>
    <name evidence="2" type="ORF">J3P46_17500</name>
</gene>
<reference evidence="2 3" key="1">
    <citation type="submission" date="2021-03" db="EMBL/GenBank/DDBJ databases">
        <title>Draft genome sequence of Janthinobacterium sp. strain PLB02 isolated from infected primmorphs (Lubomirskia baicalensis).</title>
        <authorList>
            <person name="Chernogor L.I."/>
            <person name="Belikov S.I."/>
            <person name="Petrushin I.S."/>
        </authorList>
    </citation>
    <scope>NUCLEOTIDE SEQUENCE [LARGE SCALE GENOMIC DNA]</scope>
    <source>
        <strain evidence="2 3">PLB02</strain>
    </source>
</reference>
<feature type="domain" description="Guanylate cyclase" evidence="1">
    <location>
        <begin position="50"/>
        <end position="188"/>
    </location>
</feature>
<dbReference type="PROSITE" id="PS50125">
    <property type="entry name" value="GUANYLATE_CYCLASE_2"/>
    <property type="match status" value="2"/>
</dbReference>
<dbReference type="InterPro" id="IPR029787">
    <property type="entry name" value="Nucleotide_cyclase"/>
</dbReference>
<evidence type="ECO:0000313" key="3">
    <source>
        <dbReference type="Proteomes" id="UP000662821"/>
    </source>
</evidence>
<dbReference type="GO" id="GO:0035556">
    <property type="term" value="P:intracellular signal transduction"/>
    <property type="evidence" value="ECO:0007669"/>
    <property type="project" value="InterPro"/>
</dbReference>
<sequence>MVKRTWDEDRAKKRIETRIDEVETVTIKEYVRTTDLTGLANGVAYRVDGVHLYIDILNIDEMLNVTVTEGERSHQRTLRFLNLHYRAVRNILLDVDAIEVDFHNQRLHAVFAKPYGDEKARVMKAVATAQLIRDVLAKTREDSDDPLPAAKTRIGIDSGKALAVNNGRRSSREPLFLGNPANQAAKRAAGSVGGIYMTNNVRVAADWDKVLEVDVTAVTSAQIAEAQEHAALTVTVDQVVKKWKEELENSPIGSFIFYRHTPPFQSLKLEDLTPANSRRQESVSLYADIDNFTRYVADRVDDDEKAKDVVRTLHVLRGELDSVLHEDFAGKKIRFIGDCVHGILVEGTAQNTDDGETAKNGILCAAAMRSSFNLALVELKNSNIDAADLGLQIGLEHGITSVTRLGIKGERVRCCISRSVLKSEAEQKRCAGRQTAIGQTLYDNAPEAFQNLFGSLRRRTDFDYAAAMDALEPNDDSKKNSASIGASLSKPALSAAANAGFTFNASAAQPSRSQRGFS</sequence>
<organism evidence="2 3">
    <name type="scientific">Janthinobacterium lividum</name>
    <dbReference type="NCBI Taxonomy" id="29581"/>
    <lineage>
        <taxon>Bacteria</taxon>
        <taxon>Pseudomonadati</taxon>
        <taxon>Pseudomonadota</taxon>
        <taxon>Betaproteobacteria</taxon>
        <taxon>Burkholderiales</taxon>
        <taxon>Oxalobacteraceae</taxon>
        <taxon>Janthinobacterium</taxon>
    </lineage>
</organism>
<feature type="domain" description="Guanylate cyclase" evidence="1">
    <location>
        <begin position="283"/>
        <end position="411"/>
    </location>
</feature>
<dbReference type="Gene3D" id="3.30.70.1230">
    <property type="entry name" value="Nucleotide cyclase"/>
    <property type="match status" value="2"/>
</dbReference>
<dbReference type="AlphaFoldDB" id="A0AAJ4T3J9"/>
<protein>
    <submittedName>
        <fullName evidence="2">Transcriptional regulator</fullName>
    </submittedName>
</protein>
<accession>A0AAJ4T3J9</accession>
<evidence type="ECO:0000259" key="1">
    <source>
        <dbReference type="PROSITE" id="PS50125"/>
    </source>
</evidence>
<name>A0AAJ4T3J9_9BURK</name>
<dbReference type="RefSeq" id="WP_208672414.1">
    <property type="nucleotide sequence ID" value="NZ_CP071520.1"/>
</dbReference>
<dbReference type="SUPFAM" id="SSF55073">
    <property type="entry name" value="Nucleotide cyclase"/>
    <property type="match status" value="2"/>
</dbReference>
<dbReference type="GO" id="GO:0009190">
    <property type="term" value="P:cyclic nucleotide biosynthetic process"/>
    <property type="evidence" value="ECO:0007669"/>
    <property type="project" value="InterPro"/>
</dbReference>
<dbReference type="InterPro" id="IPR001054">
    <property type="entry name" value="A/G_cyclase"/>
</dbReference>
<dbReference type="Pfam" id="PF00211">
    <property type="entry name" value="Guanylate_cyc"/>
    <property type="match status" value="1"/>
</dbReference>
<dbReference type="EMBL" id="CP071520">
    <property type="protein sequence ID" value="QSX94519.1"/>
    <property type="molecule type" value="Genomic_DNA"/>
</dbReference>